<dbReference type="Gene3D" id="3.40.50.300">
    <property type="entry name" value="P-loop containing nucleotide triphosphate hydrolases"/>
    <property type="match status" value="1"/>
</dbReference>
<dbReference type="EMBL" id="JXQV01000009">
    <property type="protein sequence ID" value="KIQ03226.1"/>
    <property type="molecule type" value="Genomic_DNA"/>
</dbReference>
<dbReference type="AlphaFoldDB" id="A0A0D0KTQ8"/>
<evidence type="ECO:0000259" key="1">
    <source>
        <dbReference type="Pfam" id="PF13521"/>
    </source>
</evidence>
<organism evidence="2 3">
    <name type="scientific">Agrobacterium tumefaciens</name>
    <dbReference type="NCBI Taxonomy" id="358"/>
    <lineage>
        <taxon>Bacteria</taxon>
        <taxon>Pseudomonadati</taxon>
        <taxon>Pseudomonadota</taxon>
        <taxon>Alphaproteobacteria</taxon>
        <taxon>Hyphomicrobiales</taxon>
        <taxon>Rhizobiaceae</taxon>
        <taxon>Rhizobium/Agrobacterium group</taxon>
        <taxon>Agrobacterium</taxon>
        <taxon>Agrobacterium tumefaciens complex</taxon>
    </lineage>
</organism>
<gene>
    <name evidence="2" type="ORF">RU07_09935</name>
</gene>
<dbReference type="SUPFAM" id="SSF52540">
    <property type="entry name" value="P-loop containing nucleoside triphosphate hydrolases"/>
    <property type="match status" value="1"/>
</dbReference>
<evidence type="ECO:0000313" key="2">
    <source>
        <dbReference type="EMBL" id="KIQ03226.1"/>
    </source>
</evidence>
<feature type="domain" description="NadR/Ttd14 AAA" evidence="1">
    <location>
        <begin position="9"/>
        <end position="169"/>
    </location>
</feature>
<dbReference type="OrthoDB" id="5638848at2"/>
<dbReference type="Pfam" id="PF13521">
    <property type="entry name" value="AAA_28"/>
    <property type="match status" value="1"/>
</dbReference>
<dbReference type="InterPro" id="IPR038727">
    <property type="entry name" value="NadR/Ttd14_AAA_dom"/>
</dbReference>
<comment type="caution">
    <text evidence="2">The sequence shown here is derived from an EMBL/GenBank/DDBJ whole genome shotgun (WGS) entry which is preliminary data.</text>
</comment>
<proteinExistence type="predicted"/>
<name>A0A0D0KTQ8_AGRTU</name>
<protein>
    <submittedName>
        <fullName evidence="2">ATPase</fullName>
    </submittedName>
</protein>
<accession>A0A0D0KTQ8</accession>
<reference evidence="2 3" key="1">
    <citation type="submission" date="2014-12" db="EMBL/GenBank/DDBJ databases">
        <title>16Stimator: statistical estimation of ribosomal gene copy numbers from draft genome assemblies.</title>
        <authorList>
            <person name="Perisin M.A."/>
            <person name="Vetter M."/>
            <person name="Gilbert J.A."/>
            <person name="Bergelson J."/>
        </authorList>
    </citation>
    <scope>NUCLEOTIDE SEQUENCE [LARGE SCALE GENOMIC DNA]</scope>
    <source>
        <strain evidence="2 3">MEJ076</strain>
    </source>
</reference>
<sequence length="178" mass="19852">MRSNSDRFIIISGCSGGGKSTLLAELAGRGYTTIEEPGRRIVRQETSARGSALPWIDMAAFARRAVAMSLEDRDHAPAKGWVFFDRGLIDAASALHAVCADGLLHDLKSDHRYNRRVFLTPPWPEIYVSDGERQHDFAAAVSEYDRLLRDYRALNYETTVLPKVSVIERADLVLDMLG</sequence>
<dbReference type="InterPro" id="IPR027417">
    <property type="entry name" value="P-loop_NTPase"/>
</dbReference>
<evidence type="ECO:0000313" key="3">
    <source>
        <dbReference type="Proteomes" id="UP000035017"/>
    </source>
</evidence>
<dbReference type="Proteomes" id="UP000035017">
    <property type="component" value="Unassembled WGS sequence"/>
</dbReference>